<dbReference type="EMBL" id="BLZA01000021">
    <property type="protein sequence ID" value="GHJ87272.1"/>
    <property type="molecule type" value="Genomic_DNA"/>
</dbReference>
<comment type="caution">
    <text evidence="2">The sequence shown here is derived from an EMBL/GenBank/DDBJ whole genome shotgun (WGS) entry which is preliminary data.</text>
</comment>
<feature type="region of interest" description="Disordered" evidence="1">
    <location>
        <begin position="1"/>
        <end position="25"/>
    </location>
</feature>
<reference evidence="2" key="1">
    <citation type="submission" date="2020-07" db="EMBL/GenBank/DDBJ databases">
        <title>Draft Genome Sequence of a Deep-Sea Yeast, Naganishia (Cryptococcus) liquefaciens strain N6.</title>
        <authorList>
            <person name="Han Y.W."/>
            <person name="Kajitani R."/>
            <person name="Morimoto H."/>
            <person name="Parhat M."/>
            <person name="Tsubouchi H."/>
            <person name="Bakenova O."/>
            <person name="Ogata M."/>
            <person name="Argunhan B."/>
            <person name="Aoki R."/>
            <person name="Kajiwara S."/>
            <person name="Itoh T."/>
            <person name="Iwasaki H."/>
        </authorList>
    </citation>
    <scope>NUCLEOTIDE SEQUENCE</scope>
    <source>
        <strain evidence="2">N6</strain>
    </source>
</reference>
<gene>
    <name evidence="2" type="ORF">NliqN6_3674</name>
</gene>
<accession>A0A8H3TU87</accession>
<feature type="compositionally biased region" description="Polar residues" evidence="1">
    <location>
        <begin position="11"/>
        <end position="22"/>
    </location>
</feature>
<dbReference type="OrthoDB" id="2586683at2759"/>
<sequence>MGRLSSFLGRSEQSAGDTTLPQEDSKDDLLSAFEESLLPKDRHEQIYQIAYERPLSTNLVVKKVSNDQTEIIYLVETAAWKKEPDLVFHQGSKAGPVVGSAVLRKRNHTMTLKLGGDGTLGDHQLIEDLAKIDQDKKWRDSAYTLAIPTSSNSQPRIYHFTRTQSTKDGVNGILAKMAYYNWSITNVRRERVGLWLENPKGGISLTTGTLKVDVDTLDQRSDLDYILLGLGAITERTRRDIQLTTQVVVTT</sequence>
<proteinExistence type="predicted"/>
<name>A0A8H3TU87_9TREE</name>
<keyword evidence="3" id="KW-1185">Reference proteome</keyword>
<dbReference type="AlphaFoldDB" id="A0A8H3TU87"/>
<organism evidence="2 3">
    <name type="scientific">Naganishia liquefaciens</name>
    <dbReference type="NCBI Taxonomy" id="104408"/>
    <lineage>
        <taxon>Eukaryota</taxon>
        <taxon>Fungi</taxon>
        <taxon>Dikarya</taxon>
        <taxon>Basidiomycota</taxon>
        <taxon>Agaricomycotina</taxon>
        <taxon>Tremellomycetes</taxon>
        <taxon>Filobasidiales</taxon>
        <taxon>Filobasidiaceae</taxon>
        <taxon>Naganishia</taxon>
    </lineage>
</organism>
<protein>
    <submittedName>
        <fullName evidence="2">Uncharacterized protein</fullName>
    </submittedName>
</protein>
<dbReference type="Proteomes" id="UP000620104">
    <property type="component" value="Unassembled WGS sequence"/>
</dbReference>
<evidence type="ECO:0000256" key="1">
    <source>
        <dbReference type="SAM" id="MobiDB-lite"/>
    </source>
</evidence>
<evidence type="ECO:0000313" key="3">
    <source>
        <dbReference type="Proteomes" id="UP000620104"/>
    </source>
</evidence>
<evidence type="ECO:0000313" key="2">
    <source>
        <dbReference type="EMBL" id="GHJ87272.1"/>
    </source>
</evidence>